<dbReference type="GO" id="GO:0016491">
    <property type="term" value="F:oxidoreductase activity"/>
    <property type="evidence" value="ECO:0007669"/>
    <property type="project" value="InterPro"/>
</dbReference>
<dbReference type="PANTHER" id="PTHR45033">
    <property type="match status" value="1"/>
</dbReference>
<dbReference type="OrthoDB" id="9930022at2759"/>
<dbReference type="Pfam" id="PF08240">
    <property type="entry name" value="ADH_N"/>
    <property type="match status" value="1"/>
</dbReference>
<dbReference type="SMART" id="SM00829">
    <property type="entry name" value="PKS_ER"/>
    <property type="match status" value="1"/>
</dbReference>
<dbReference type="Gene3D" id="3.40.50.720">
    <property type="entry name" value="NAD(P)-binding Rossmann-like Domain"/>
    <property type="match status" value="1"/>
</dbReference>
<gene>
    <name evidence="2" type="ORF">B0J13DRAFT_444720</name>
</gene>
<dbReference type="InterPro" id="IPR020843">
    <property type="entry name" value="ER"/>
</dbReference>
<keyword evidence="3" id="KW-1185">Reference proteome</keyword>
<dbReference type="EMBL" id="JAGMUU010000011">
    <property type="protein sequence ID" value="KAH7142676.1"/>
    <property type="molecule type" value="Genomic_DNA"/>
</dbReference>
<accession>A0A9P9J1U9</accession>
<reference evidence="2" key="1">
    <citation type="journal article" date="2021" name="Nat. Commun.">
        <title>Genetic determinants of endophytism in the Arabidopsis root mycobiome.</title>
        <authorList>
            <person name="Mesny F."/>
            <person name="Miyauchi S."/>
            <person name="Thiergart T."/>
            <person name="Pickel B."/>
            <person name="Atanasova L."/>
            <person name="Karlsson M."/>
            <person name="Huettel B."/>
            <person name="Barry K.W."/>
            <person name="Haridas S."/>
            <person name="Chen C."/>
            <person name="Bauer D."/>
            <person name="Andreopoulos W."/>
            <person name="Pangilinan J."/>
            <person name="LaButti K."/>
            <person name="Riley R."/>
            <person name="Lipzen A."/>
            <person name="Clum A."/>
            <person name="Drula E."/>
            <person name="Henrissat B."/>
            <person name="Kohler A."/>
            <person name="Grigoriev I.V."/>
            <person name="Martin F.M."/>
            <person name="Hacquard S."/>
        </authorList>
    </citation>
    <scope>NUCLEOTIDE SEQUENCE</scope>
    <source>
        <strain evidence="2">MPI-CAGE-AT-0021</strain>
    </source>
</reference>
<dbReference type="CDD" id="cd08276">
    <property type="entry name" value="MDR7"/>
    <property type="match status" value="1"/>
</dbReference>
<dbReference type="InterPro" id="IPR052711">
    <property type="entry name" value="Zinc_ADH-like"/>
</dbReference>
<dbReference type="InterPro" id="IPR013154">
    <property type="entry name" value="ADH-like_N"/>
</dbReference>
<dbReference type="InterPro" id="IPR013149">
    <property type="entry name" value="ADH-like_C"/>
</dbReference>
<proteinExistence type="predicted"/>
<dbReference type="InterPro" id="IPR036291">
    <property type="entry name" value="NAD(P)-bd_dom_sf"/>
</dbReference>
<dbReference type="InterPro" id="IPR011032">
    <property type="entry name" value="GroES-like_sf"/>
</dbReference>
<dbReference type="Proteomes" id="UP000717696">
    <property type="component" value="Unassembled WGS sequence"/>
</dbReference>
<evidence type="ECO:0000259" key="1">
    <source>
        <dbReference type="SMART" id="SM00829"/>
    </source>
</evidence>
<dbReference type="AlphaFoldDB" id="A0A9P9J1U9"/>
<feature type="domain" description="Enoyl reductase (ER)" evidence="1">
    <location>
        <begin position="12"/>
        <end position="339"/>
    </location>
</feature>
<comment type="caution">
    <text evidence="2">The sequence shown here is derived from an EMBL/GenBank/DDBJ whole genome shotgun (WGS) entry which is preliminary data.</text>
</comment>
<dbReference type="SUPFAM" id="SSF51735">
    <property type="entry name" value="NAD(P)-binding Rossmann-fold domains"/>
    <property type="match status" value="1"/>
</dbReference>
<protein>
    <recommendedName>
        <fullName evidence="1">Enoyl reductase (ER) domain-containing protein</fullName>
    </recommendedName>
</protein>
<evidence type="ECO:0000313" key="2">
    <source>
        <dbReference type="EMBL" id="KAH7142676.1"/>
    </source>
</evidence>
<name>A0A9P9J1U9_9HYPO</name>
<dbReference type="Gene3D" id="3.90.180.10">
    <property type="entry name" value="Medium-chain alcohol dehydrogenases, catalytic domain"/>
    <property type="match status" value="1"/>
</dbReference>
<dbReference type="PANTHER" id="PTHR45033:SF2">
    <property type="entry name" value="ZINC-TYPE ALCOHOL DEHYDROGENASE-LIKE PROTEIN C1773.06C"/>
    <property type="match status" value="1"/>
</dbReference>
<sequence>MKQWVVQTDKKGLDGMVFVDAPLPQVGENDILVKLHSAALNYRDAAIPKGTFLLPYKLPVVPASDGAGEVIEVGSRVSKWKKGDRVVTLFNQGHQYGPVDPIAAATGLGGTIDGTLRQYGVFSENGVVRAPKNLNYAEASTLTGAPLTAWNAFYGLKPLKAGQTVLVQGTGGVSVCALQLAKAAGAKVIATTSSQEKAEKLKEFGADHVINYKENPEWGQIARKLTANESGIDHILEVGGFGTLTQSLKAIKYEGIITLIGFLGGNSGETPPSALEALTSMCTIRAVYVGSKAQMEDMVAAYESNDIHPVVDSKSFSLEQAKEAFEYLGAQKHIGKVCVQIS</sequence>
<dbReference type="Pfam" id="PF00107">
    <property type="entry name" value="ADH_zinc_N"/>
    <property type="match status" value="1"/>
</dbReference>
<dbReference type="SUPFAM" id="SSF50129">
    <property type="entry name" value="GroES-like"/>
    <property type="match status" value="1"/>
</dbReference>
<evidence type="ECO:0000313" key="3">
    <source>
        <dbReference type="Proteomes" id="UP000717696"/>
    </source>
</evidence>
<organism evidence="2 3">
    <name type="scientific">Dactylonectria estremocensis</name>
    <dbReference type="NCBI Taxonomy" id="1079267"/>
    <lineage>
        <taxon>Eukaryota</taxon>
        <taxon>Fungi</taxon>
        <taxon>Dikarya</taxon>
        <taxon>Ascomycota</taxon>
        <taxon>Pezizomycotina</taxon>
        <taxon>Sordariomycetes</taxon>
        <taxon>Hypocreomycetidae</taxon>
        <taxon>Hypocreales</taxon>
        <taxon>Nectriaceae</taxon>
        <taxon>Dactylonectria</taxon>
    </lineage>
</organism>